<dbReference type="Proteomes" id="UP000008726">
    <property type="component" value="Segment"/>
</dbReference>
<sequence>MLIADIKKMIMKRRVDELAKRLKKENIAFERYRDCCVVSLECMKLWVTPGLMQYKITNDCTPEVVEINHIKGAIAFVKTLIKLDKDL</sequence>
<dbReference type="RefSeq" id="YP_009011496.1">
    <property type="nucleotide sequence ID" value="NC_023688.1"/>
</dbReference>
<reference evidence="1 2" key="1">
    <citation type="journal article" date="2010" name="Virol. J.">
        <title>Genomes of the T4-related bacteriophages as windows on microbial genome evolution.</title>
        <authorList>
            <person name="Petrov V.M."/>
            <person name="Ratnayaka S."/>
            <person name="Nolan J.M."/>
            <person name="Miller E.S."/>
            <person name="Karam J.D."/>
        </authorList>
    </citation>
    <scope>NUCLEOTIDE SEQUENCE [LARGE SCALE GENOMIC DNA]</scope>
</reference>
<evidence type="ECO:0000313" key="1">
    <source>
        <dbReference type="EMBL" id="ADQ52786.1"/>
    </source>
</evidence>
<dbReference type="EMBL" id="GU396103">
    <property type="protein sequence ID" value="ADQ52786.1"/>
    <property type="molecule type" value="Genomic_DNA"/>
</dbReference>
<name>E5DQ00_9CAUD</name>
<accession>E5DQ00</accession>
<dbReference type="OrthoDB" id="36742at10239"/>
<proteinExistence type="predicted"/>
<evidence type="ECO:0000313" key="2">
    <source>
        <dbReference type="Proteomes" id="UP000008726"/>
    </source>
</evidence>
<dbReference type="KEGG" id="vg:18559991"/>
<gene>
    <name evidence="1" type="ORF">PX29p067</name>
</gene>
<organism evidence="1 2">
    <name type="scientific">Aeromonas phage PX29</name>
    <dbReference type="NCBI Taxonomy" id="926067"/>
    <lineage>
        <taxon>Viruses</taxon>
        <taxon>Duplodnaviria</taxon>
        <taxon>Heunggongvirae</taxon>
        <taxon>Uroviricota</taxon>
        <taxon>Caudoviricetes</taxon>
        <taxon>Pantevenvirales</taxon>
        <taxon>Straboviridae</taxon>
        <taxon>Angelvirus</taxon>
        <taxon>Angelvirus px29</taxon>
    </lineage>
</organism>
<keyword evidence="2" id="KW-1185">Reference proteome</keyword>
<protein>
    <submittedName>
        <fullName evidence="1">Uncharacterized protein</fullName>
    </submittedName>
</protein>
<dbReference type="GeneID" id="18559991"/>